<dbReference type="NCBIfam" id="TIGR03349">
    <property type="entry name" value="IV_VI_DotU"/>
    <property type="match status" value="1"/>
</dbReference>
<accession>V8FSM4</accession>
<organism evidence="4 5">
    <name type="scientific">Pelistega indica</name>
    <dbReference type="NCBI Taxonomy" id="1414851"/>
    <lineage>
        <taxon>Bacteria</taxon>
        <taxon>Pseudomonadati</taxon>
        <taxon>Pseudomonadota</taxon>
        <taxon>Betaproteobacteria</taxon>
        <taxon>Burkholderiales</taxon>
        <taxon>Alcaligenaceae</taxon>
        <taxon>Pelistega</taxon>
    </lineage>
</organism>
<keyword evidence="2" id="KW-0812">Transmembrane</keyword>
<dbReference type="PROSITE" id="PS51123">
    <property type="entry name" value="OMPA_2"/>
    <property type="match status" value="1"/>
</dbReference>
<dbReference type="PANTHER" id="PTHR38033:SF1">
    <property type="entry name" value="DOTU FAMILY TYPE IV_VI SECRETION SYSTEM PROTEIN"/>
    <property type="match status" value="1"/>
</dbReference>
<dbReference type="InterPro" id="IPR038522">
    <property type="entry name" value="T4/T6SS_DotU_sf"/>
</dbReference>
<keyword evidence="5" id="KW-1185">Reference proteome</keyword>
<evidence type="ECO:0000256" key="2">
    <source>
        <dbReference type="SAM" id="Phobius"/>
    </source>
</evidence>
<keyword evidence="1 2" id="KW-0472">Membrane</keyword>
<dbReference type="InterPro" id="IPR006665">
    <property type="entry name" value="OmpA-like"/>
</dbReference>
<proteinExistence type="predicted"/>
<dbReference type="SUPFAM" id="SSF103088">
    <property type="entry name" value="OmpA-like"/>
    <property type="match status" value="1"/>
</dbReference>
<protein>
    <recommendedName>
        <fullName evidence="3">OmpA-like domain-containing protein</fullName>
    </recommendedName>
</protein>
<name>V8FSM4_9BURK</name>
<evidence type="ECO:0000313" key="5">
    <source>
        <dbReference type="Proteomes" id="UP000018766"/>
    </source>
</evidence>
<dbReference type="PANTHER" id="PTHR38033">
    <property type="entry name" value="MEMBRANE PROTEIN-RELATED"/>
    <property type="match status" value="1"/>
</dbReference>
<dbReference type="NCBIfam" id="NF038228">
    <property type="entry name" value="IcmH_DotU_IVB"/>
    <property type="match status" value="1"/>
</dbReference>
<dbReference type="EMBL" id="AYSV01000132">
    <property type="protein sequence ID" value="ETD66891.1"/>
    <property type="molecule type" value="Genomic_DNA"/>
</dbReference>
<feature type="domain" description="OmpA-like" evidence="3">
    <location>
        <begin position="288"/>
        <end position="408"/>
    </location>
</feature>
<reference evidence="4 5" key="1">
    <citation type="submission" date="2013-11" db="EMBL/GenBank/DDBJ databases">
        <title>Genomic analysis of Pelistega sp. HM-7.</title>
        <authorList>
            <person name="Kumbhare S.V."/>
            <person name="Shetty S.A."/>
            <person name="Sharma O."/>
            <person name="Dhotre D.P."/>
        </authorList>
    </citation>
    <scope>NUCLEOTIDE SEQUENCE [LARGE SCALE GENOMIC DNA]</scope>
    <source>
        <strain evidence="4 5">HM-7</strain>
    </source>
</reference>
<dbReference type="InterPro" id="IPR036737">
    <property type="entry name" value="OmpA-like_sf"/>
</dbReference>
<evidence type="ECO:0000313" key="4">
    <source>
        <dbReference type="EMBL" id="ETD66891.1"/>
    </source>
</evidence>
<dbReference type="CDD" id="cd07185">
    <property type="entry name" value="OmpA_C-like"/>
    <property type="match status" value="1"/>
</dbReference>
<dbReference type="PATRIC" id="fig|1414851.3.peg.2509"/>
<dbReference type="Pfam" id="PF00691">
    <property type="entry name" value="OmpA"/>
    <property type="match status" value="1"/>
</dbReference>
<feature type="transmembrane region" description="Helical" evidence="2">
    <location>
        <begin position="210"/>
        <end position="230"/>
    </location>
</feature>
<dbReference type="Gene3D" id="1.25.40.590">
    <property type="entry name" value="Type IV / VI secretion system, DotU"/>
    <property type="match status" value="1"/>
</dbReference>
<comment type="caution">
    <text evidence="4">The sequence shown here is derived from an EMBL/GenBank/DDBJ whole genome shotgun (WGS) entry which is preliminary data.</text>
</comment>
<sequence length="410" mass="46091">MGVWNQVAMPDSAQQVELRPDDYVISGSNPLVAAANSLLTLLPQIRHSKEHENIDLLRDRLIDEIRQFELRAQAMGINNETILGARYCLCTALDEACALTPWGMNGQWSGKSLLVTFHNETWGGEKFFQLLAKLSQNAPAHLNFLELMYYCLMLGFEGRYRVIDNGRSQLETLKQRLLLLLNNTRGKYPQKLSLNWQAEEIVNQLKRLPISLWVVALAALMAGILLYWGFSWSLGDKSDALFRDIVKIQPPQLVEKKAIVSQAPVPDRLANFLASEIREDLLVVRDEADRSVVILRGDGLFESGSNQIRQQYLPVLSRVADALNGVEGNILVSGYSDNVPIKTLRFPSNWELSQARADAVKQLLEVRLNNKNRVRAEGKGEANPVAPNDTAENRAKNRRVEITLLVSPVK</sequence>
<keyword evidence="2" id="KW-1133">Transmembrane helix</keyword>
<dbReference type="Proteomes" id="UP000018766">
    <property type="component" value="Unassembled WGS sequence"/>
</dbReference>
<evidence type="ECO:0000256" key="1">
    <source>
        <dbReference type="PROSITE-ProRule" id="PRU00473"/>
    </source>
</evidence>
<dbReference type="GO" id="GO:0016020">
    <property type="term" value="C:membrane"/>
    <property type="evidence" value="ECO:0007669"/>
    <property type="project" value="UniProtKB-UniRule"/>
</dbReference>
<dbReference type="NCBIfam" id="NF005444">
    <property type="entry name" value="PRK07033.1"/>
    <property type="match status" value="1"/>
</dbReference>
<dbReference type="AlphaFoldDB" id="V8FSM4"/>
<dbReference type="Gene3D" id="3.30.1330.60">
    <property type="entry name" value="OmpA-like domain"/>
    <property type="match status" value="1"/>
</dbReference>
<dbReference type="InterPro" id="IPR017733">
    <property type="entry name" value="OmpA-like_dom_proteobacteria"/>
</dbReference>
<dbReference type="Pfam" id="PF09850">
    <property type="entry name" value="DotU"/>
    <property type="match status" value="1"/>
</dbReference>
<evidence type="ECO:0000259" key="3">
    <source>
        <dbReference type="PROSITE" id="PS51123"/>
    </source>
</evidence>
<gene>
    <name evidence="4" type="ORF">V757_12050</name>
</gene>
<dbReference type="NCBIfam" id="TIGR03350">
    <property type="entry name" value="type_VI_ompA"/>
    <property type="match status" value="1"/>
</dbReference>
<dbReference type="InterPro" id="IPR017732">
    <property type="entry name" value="T4/T6SS_DotU"/>
</dbReference>